<evidence type="ECO:0000256" key="1">
    <source>
        <dbReference type="ARBA" id="ARBA00022801"/>
    </source>
</evidence>
<dbReference type="AlphaFoldDB" id="A0A316FG73"/>
<accession>A0A316FG73</accession>
<dbReference type="OrthoDB" id="9811121at2"/>
<dbReference type="EMBL" id="QGGU01000010">
    <property type="protein sequence ID" value="PWK47814.1"/>
    <property type="molecule type" value="Genomic_DNA"/>
</dbReference>
<comment type="caution">
    <text evidence="3">The sequence shown here is derived from an EMBL/GenBank/DDBJ whole genome shotgun (WGS) entry which is preliminary data.</text>
</comment>
<dbReference type="Proteomes" id="UP000245790">
    <property type="component" value="Unassembled WGS sequence"/>
</dbReference>
<dbReference type="PANTHER" id="PTHR23088">
    <property type="entry name" value="NITRILASE-RELATED"/>
    <property type="match status" value="1"/>
</dbReference>
<evidence type="ECO:0000313" key="3">
    <source>
        <dbReference type="EMBL" id="PWK47814.1"/>
    </source>
</evidence>
<dbReference type="SUPFAM" id="SSF56317">
    <property type="entry name" value="Carbon-nitrogen hydrolase"/>
    <property type="match status" value="1"/>
</dbReference>
<dbReference type="GO" id="GO:0016811">
    <property type="term" value="F:hydrolase activity, acting on carbon-nitrogen (but not peptide) bonds, in linear amides"/>
    <property type="evidence" value="ECO:0007669"/>
    <property type="project" value="InterPro"/>
</dbReference>
<proteinExistence type="predicted"/>
<dbReference type="PROSITE" id="PS50263">
    <property type="entry name" value="CN_HYDROLASE"/>
    <property type="match status" value="1"/>
</dbReference>
<dbReference type="InterPro" id="IPR036526">
    <property type="entry name" value="C-N_Hydrolase_sf"/>
</dbReference>
<organism evidence="3 4">
    <name type="scientific">Pleionea mediterranea</name>
    <dbReference type="NCBI Taxonomy" id="523701"/>
    <lineage>
        <taxon>Bacteria</taxon>
        <taxon>Pseudomonadati</taxon>
        <taxon>Pseudomonadota</taxon>
        <taxon>Gammaproteobacteria</taxon>
        <taxon>Oceanospirillales</taxon>
        <taxon>Pleioneaceae</taxon>
        <taxon>Pleionea</taxon>
    </lineage>
</organism>
<name>A0A316FG73_9GAMM</name>
<evidence type="ECO:0000259" key="2">
    <source>
        <dbReference type="PROSITE" id="PS50263"/>
    </source>
</evidence>
<dbReference type="Gene3D" id="3.60.110.10">
    <property type="entry name" value="Carbon-nitrogen hydrolase"/>
    <property type="match status" value="1"/>
</dbReference>
<keyword evidence="1" id="KW-0378">Hydrolase</keyword>
<gene>
    <name evidence="3" type="ORF">C8D97_11026</name>
</gene>
<sequence>MPRSVNVSLIQMCSSDDLNNNLQDAEQFIEQAANENADIIVLPEYFPFMGLKDRDKLQHQERFEQSPLKDKGDDHEQPIQTMLSRLAKKYGVWIVGGSIPVQSNDEQRPFARCLIYNTEGEAVGHYDKIHMFDVEVDDKHSRYCESAGTLPGKNPAVVETPWGKAGLSICYDLRFAELYRHYANQDVSLIFVPSAFTVPTGAAHWEVLLRARAIENQSFVIAAAQAGEHANGRKTWGHSMVVDPWGRIVGELQQQPGVLTLELDLDERTRLVQKMPVQQHRVL</sequence>
<dbReference type="InterPro" id="IPR045254">
    <property type="entry name" value="Nit1/2_C-N_Hydrolase"/>
</dbReference>
<evidence type="ECO:0000313" key="4">
    <source>
        <dbReference type="Proteomes" id="UP000245790"/>
    </source>
</evidence>
<reference evidence="3 4" key="1">
    <citation type="submission" date="2018-05" db="EMBL/GenBank/DDBJ databases">
        <title>Genomic Encyclopedia of Type Strains, Phase IV (KMG-IV): sequencing the most valuable type-strain genomes for metagenomic binning, comparative biology and taxonomic classification.</title>
        <authorList>
            <person name="Goeker M."/>
        </authorList>
    </citation>
    <scope>NUCLEOTIDE SEQUENCE [LARGE SCALE GENOMIC DNA]</scope>
    <source>
        <strain evidence="3 4">DSM 25350</strain>
    </source>
</reference>
<dbReference type="CDD" id="cd07572">
    <property type="entry name" value="nit"/>
    <property type="match status" value="1"/>
</dbReference>
<dbReference type="RefSeq" id="WP_109764354.1">
    <property type="nucleotide sequence ID" value="NZ_QGGU01000010.1"/>
</dbReference>
<dbReference type="Pfam" id="PF00795">
    <property type="entry name" value="CN_hydrolase"/>
    <property type="match status" value="1"/>
</dbReference>
<dbReference type="PANTHER" id="PTHR23088:SF27">
    <property type="entry name" value="DEAMINATED GLUTATHIONE AMIDASE"/>
    <property type="match status" value="1"/>
</dbReference>
<keyword evidence="4" id="KW-1185">Reference proteome</keyword>
<dbReference type="InterPro" id="IPR003010">
    <property type="entry name" value="C-N_Hydrolase"/>
</dbReference>
<protein>
    <submittedName>
        <fullName evidence="3">Nitrilase</fullName>
    </submittedName>
</protein>
<feature type="domain" description="CN hydrolase" evidence="2">
    <location>
        <begin position="5"/>
        <end position="265"/>
    </location>
</feature>